<evidence type="ECO:0000313" key="2">
    <source>
        <dbReference type="EMBL" id="KWD93959.1"/>
    </source>
</evidence>
<gene>
    <name evidence="2" type="ORF">WL73_26605</name>
</gene>
<dbReference type="Gene3D" id="4.10.430.30">
    <property type="match status" value="1"/>
</dbReference>
<dbReference type="AlphaFoldDB" id="A0A107FCV2"/>
<dbReference type="OrthoDB" id="9017589at2"/>
<dbReference type="RefSeq" id="WP_059965726.1">
    <property type="nucleotide sequence ID" value="NZ_CAJPGX010000029.1"/>
</dbReference>
<accession>A0A107FCV2</accession>
<reference evidence="2 3" key="1">
    <citation type="submission" date="2015-11" db="EMBL/GenBank/DDBJ databases">
        <title>Expanding the genomic diversity of Burkholderia species for the development of highly accurate diagnostics.</title>
        <authorList>
            <person name="Sahl J."/>
            <person name="Keim P."/>
            <person name="Wagner D."/>
        </authorList>
    </citation>
    <scope>NUCLEOTIDE SEQUENCE [LARGE SCALE GENOMIC DNA]</scope>
    <source>
        <strain evidence="2 3">MSMB2167WGS</strain>
    </source>
</reference>
<feature type="domain" description="DNA-binding protein H-NS-like C-terminal" evidence="1">
    <location>
        <begin position="60"/>
        <end position="91"/>
    </location>
</feature>
<dbReference type="SUPFAM" id="SSF81273">
    <property type="entry name" value="H-NS histone-like proteins"/>
    <property type="match status" value="1"/>
</dbReference>
<dbReference type="GO" id="GO:0003677">
    <property type="term" value="F:DNA binding"/>
    <property type="evidence" value="ECO:0007669"/>
    <property type="project" value="InterPro"/>
</dbReference>
<name>A0A107FCV2_9BURK</name>
<dbReference type="InterPro" id="IPR027444">
    <property type="entry name" value="H-NS_C_dom"/>
</dbReference>
<evidence type="ECO:0000259" key="1">
    <source>
        <dbReference type="Pfam" id="PF00816"/>
    </source>
</evidence>
<dbReference type="Proteomes" id="UP000062998">
    <property type="component" value="Unassembled WGS sequence"/>
</dbReference>
<proteinExistence type="predicted"/>
<protein>
    <submittedName>
        <fullName evidence="2">H-NS histone</fullName>
    </submittedName>
</protein>
<dbReference type="EMBL" id="LPIX01000100">
    <property type="protein sequence ID" value="KWD93959.1"/>
    <property type="molecule type" value="Genomic_DNA"/>
</dbReference>
<sequence>MLIYKSFMEKKALLEEQLEQERLAIAATVLLEVRRCIEEFGFSHDVVFPGVRARGKKRRVKYFNPQTGQSWSGVGREPTWLRGQDRSRFEIDALSVESSKSEES</sequence>
<organism evidence="2 3">
    <name type="scientific">Burkholderia ubonensis</name>
    <dbReference type="NCBI Taxonomy" id="101571"/>
    <lineage>
        <taxon>Bacteria</taxon>
        <taxon>Pseudomonadati</taxon>
        <taxon>Pseudomonadota</taxon>
        <taxon>Betaproteobacteria</taxon>
        <taxon>Burkholderiales</taxon>
        <taxon>Burkholderiaceae</taxon>
        <taxon>Burkholderia</taxon>
        <taxon>Burkholderia cepacia complex</taxon>
    </lineage>
</organism>
<comment type="caution">
    <text evidence="2">The sequence shown here is derived from an EMBL/GenBank/DDBJ whole genome shotgun (WGS) entry which is preliminary data.</text>
</comment>
<evidence type="ECO:0000313" key="3">
    <source>
        <dbReference type="Proteomes" id="UP000062998"/>
    </source>
</evidence>
<dbReference type="Pfam" id="PF00816">
    <property type="entry name" value="Histone_HNS"/>
    <property type="match status" value="1"/>
</dbReference>